<name>A0A7X8SNM3_9BACT</name>
<sequence length="219" mass="24946">MKNNFLFIFSILLSFAVRAQSTADFTNYHMVGGSIGTSLYSGGYVNQNQRIFDGKSHQPSFQLYYQTRLSRRFHLRYQTSLSGLSSRDLRANSETYGQNAFNTTILEVAPIFIFDLGNIERLNNRNTQWYLMGGTGVFLAEVNHHLLNTKANKAGGTLNFGIGMRHRIKDNWFLTAEAMGRVTSSNTLDLNRTQQSPTDLYATFQIGVAYRIRGKRFIR</sequence>
<feature type="domain" description="Outer membrane protein beta-barrel" evidence="3">
    <location>
        <begin position="8"/>
        <end position="211"/>
    </location>
</feature>
<keyword evidence="1 2" id="KW-0732">Signal</keyword>
<dbReference type="InterPro" id="IPR011250">
    <property type="entry name" value="OMP/PagP_B-barrel"/>
</dbReference>
<protein>
    <submittedName>
        <fullName evidence="4">Outer membrane beta-barrel protein</fullName>
    </submittedName>
</protein>
<reference evidence="4 5" key="1">
    <citation type="submission" date="2020-04" db="EMBL/GenBank/DDBJ databases">
        <title>Flammeovirga sp. SR4, a novel species isolated from seawater.</title>
        <authorList>
            <person name="Wang X."/>
        </authorList>
    </citation>
    <scope>NUCLEOTIDE SEQUENCE [LARGE SCALE GENOMIC DNA]</scope>
    <source>
        <strain evidence="4 5">SR4</strain>
    </source>
</reference>
<keyword evidence="5" id="KW-1185">Reference proteome</keyword>
<comment type="caution">
    <text evidence="4">The sequence shown here is derived from an EMBL/GenBank/DDBJ whole genome shotgun (WGS) entry which is preliminary data.</text>
</comment>
<dbReference type="AlphaFoldDB" id="A0A7X8SNM3"/>
<accession>A0A7X8SNM3</accession>
<evidence type="ECO:0000256" key="2">
    <source>
        <dbReference type="SAM" id="SignalP"/>
    </source>
</evidence>
<evidence type="ECO:0000259" key="3">
    <source>
        <dbReference type="Pfam" id="PF13505"/>
    </source>
</evidence>
<gene>
    <name evidence="4" type="ORF">HGP29_20215</name>
</gene>
<dbReference type="InterPro" id="IPR027385">
    <property type="entry name" value="Beta-barrel_OMP"/>
</dbReference>
<dbReference type="SUPFAM" id="SSF56925">
    <property type="entry name" value="OMPA-like"/>
    <property type="match status" value="1"/>
</dbReference>
<evidence type="ECO:0000313" key="5">
    <source>
        <dbReference type="Proteomes" id="UP000585050"/>
    </source>
</evidence>
<proteinExistence type="predicted"/>
<organism evidence="4 5">
    <name type="scientific">Flammeovirga agarivorans</name>
    <dbReference type="NCBI Taxonomy" id="2726742"/>
    <lineage>
        <taxon>Bacteria</taxon>
        <taxon>Pseudomonadati</taxon>
        <taxon>Bacteroidota</taxon>
        <taxon>Cytophagia</taxon>
        <taxon>Cytophagales</taxon>
        <taxon>Flammeovirgaceae</taxon>
        <taxon>Flammeovirga</taxon>
    </lineage>
</organism>
<dbReference type="RefSeq" id="WP_168884250.1">
    <property type="nucleotide sequence ID" value="NZ_JABAIL010000007.1"/>
</dbReference>
<dbReference type="Proteomes" id="UP000585050">
    <property type="component" value="Unassembled WGS sequence"/>
</dbReference>
<feature type="chain" id="PRO_5031503199" evidence="2">
    <location>
        <begin position="20"/>
        <end position="219"/>
    </location>
</feature>
<evidence type="ECO:0000313" key="4">
    <source>
        <dbReference type="EMBL" id="NLR93534.1"/>
    </source>
</evidence>
<dbReference type="Pfam" id="PF13505">
    <property type="entry name" value="OMP_b-brl"/>
    <property type="match status" value="1"/>
</dbReference>
<evidence type="ECO:0000256" key="1">
    <source>
        <dbReference type="ARBA" id="ARBA00022729"/>
    </source>
</evidence>
<feature type="signal peptide" evidence="2">
    <location>
        <begin position="1"/>
        <end position="19"/>
    </location>
</feature>
<dbReference type="EMBL" id="JABAIL010000007">
    <property type="protein sequence ID" value="NLR93534.1"/>
    <property type="molecule type" value="Genomic_DNA"/>
</dbReference>